<evidence type="ECO:0008006" key="3">
    <source>
        <dbReference type="Google" id="ProtNLM"/>
    </source>
</evidence>
<dbReference type="Proteomes" id="UP000193228">
    <property type="component" value="Unassembled WGS sequence"/>
</dbReference>
<proteinExistence type="predicted"/>
<gene>
    <name evidence="1" type="ORF">SAMN06265784_101353</name>
</gene>
<keyword evidence="2" id="KW-1185">Reference proteome</keyword>
<dbReference type="RefSeq" id="WP_143808773.1">
    <property type="nucleotide sequence ID" value="NZ_FXAT01000001.1"/>
</dbReference>
<dbReference type="STRING" id="1515439.SAMN06265784_101353"/>
<reference evidence="2" key="1">
    <citation type="submission" date="2017-04" db="EMBL/GenBank/DDBJ databases">
        <authorList>
            <person name="Varghese N."/>
            <person name="Submissions S."/>
        </authorList>
    </citation>
    <scope>NUCLEOTIDE SEQUENCE [LARGE SCALE GENOMIC DNA]</scope>
    <source>
        <strain evidence="2">LMG 29540</strain>
    </source>
</reference>
<protein>
    <recommendedName>
        <fullName evidence="3">DUF1488 domain-containing protein</fullName>
    </recommendedName>
</protein>
<accession>A0A1X7I5U7</accession>
<dbReference type="AlphaFoldDB" id="A0A1X7I5U7"/>
<organism evidence="1 2">
    <name type="scientific">Paraburkholderia susongensis</name>
    <dbReference type="NCBI Taxonomy" id="1515439"/>
    <lineage>
        <taxon>Bacteria</taxon>
        <taxon>Pseudomonadati</taxon>
        <taxon>Pseudomonadota</taxon>
        <taxon>Betaproteobacteria</taxon>
        <taxon>Burkholderiales</taxon>
        <taxon>Burkholderiaceae</taxon>
        <taxon>Paraburkholderia</taxon>
    </lineage>
</organism>
<sequence>MANPFGWLFVRDGNDVLFNMAYGNKAVQVRVTHEALCDALGSSGSMSGDEDAIINNRDQIFKIALAKANAGEGPPIVIRRADLAA</sequence>
<dbReference type="EMBL" id="FXAT01000001">
    <property type="protein sequence ID" value="SMG09845.1"/>
    <property type="molecule type" value="Genomic_DNA"/>
</dbReference>
<dbReference type="OrthoDB" id="9034750at2"/>
<name>A0A1X7I5U7_9BURK</name>
<evidence type="ECO:0000313" key="2">
    <source>
        <dbReference type="Proteomes" id="UP000193228"/>
    </source>
</evidence>
<evidence type="ECO:0000313" key="1">
    <source>
        <dbReference type="EMBL" id="SMG09845.1"/>
    </source>
</evidence>